<dbReference type="AlphaFoldDB" id="A0A0E9NLJ0"/>
<protein>
    <recommendedName>
        <fullName evidence="4">Rab-GAP TBC domain-containing protein</fullName>
    </recommendedName>
</protein>
<dbReference type="EMBL" id="BACD03000036">
    <property type="protein sequence ID" value="GAO50714.1"/>
    <property type="molecule type" value="Genomic_DNA"/>
</dbReference>
<keyword evidence="3" id="KW-0472">Membrane</keyword>
<dbReference type="GO" id="GO:0005096">
    <property type="term" value="F:GTPase activator activity"/>
    <property type="evidence" value="ECO:0007669"/>
    <property type="project" value="UniProtKB-KW"/>
</dbReference>
<reference evidence="5 6" key="3">
    <citation type="journal article" date="2015" name="Genome Announc.">
        <title>Draft Genome Sequence of the Archiascomycetous Yeast Saitoella complicata.</title>
        <authorList>
            <person name="Yamauchi K."/>
            <person name="Kondo S."/>
            <person name="Hamamoto M."/>
            <person name="Takahashi Y."/>
            <person name="Ogura Y."/>
            <person name="Hayashi T."/>
            <person name="Nishida H."/>
        </authorList>
    </citation>
    <scope>NUCLEOTIDE SEQUENCE [LARGE SCALE GENOMIC DNA]</scope>
    <source>
        <strain evidence="5 6">NRRL Y-17804</strain>
    </source>
</reference>
<dbReference type="GO" id="GO:0006888">
    <property type="term" value="P:endoplasmic reticulum to Golgi vesicle-mediated transport"/>
    <property type="evidence" value="ECO:0007669"/>
    <property type="project" value="TreeGrafter"/>
</dbReference>
<feature type="transmembrane region" description="Helical" evidence="3">
    <location>
        <begin position="351"/>
        <end position="369"/>
    </location>
</feature>
<dbReference type="PROSITE" id="PS50086">
    <property type="entry name" value="TBC_RABGAP"/>
    <property type="match status" value="1"/>
</dbReference>
<dbReference type="Gene3D" id="1.10.472.80">
    <property type="entry name" value="Ypt/Rab-GAP domain of gyp1p, domain 3"/>
    <property type="match status" value="1"/>
</dbReference>
<reference evidence="5 6" key="1">
    <citation type="journal article" date="2011" name="J. Gen. Appl. Microbiol.">
        <title>Draft genome sequencing of the enigmatic yeast Saitoella complicata.</title>
        <authorList>
            <person name="Nishida H."/>
            <person name="Hamamoto M."/>
            <person name="Sugiyama J."/>
        </authorList>
    </citation>
    <scope>NUCLEOTIDE SEQUENCE [LARGE SCALE GENOMIC DNA]</scope>
    <source>
        <strain evidence="5 6">NRRL Y-17804</strain>
    </source>
</reference>
<comment type="caution">
    <text evidence="5">The sequence shown here is derived from an EMBL/GenBank/DDBJ whole genome shotgun (WGS) entry which is preliminary data.</text>
</comment>
<dbReference type="PANTHER" id="PTHR20913:SF7">
    <property type="entry name" value="RE60063P"/>
    <property type="match status" value="1"/>
</dbReference>
<keyword evidence="3" id="KW-0812">Transmembrane</keyword>
<dbReference type="Gene3D" id="1.10.8.1310">
    <property type="match status" value="1"/>
</dbReference>
<feature type="region of interest" description="Disordered" evidence="2">
    <location>
        <begin position="1"/>
        <end position="22"/>
    </location>
</feature>
<dbReference type="Pfam" id="PF00566">
    <property type="entry name" value="RabGAP-TBC"/>
    <property type="match status" value="1"/>
</dbReference>
<feature type="compositionally biased region" description="Basic and acidic residues" evidence="2">
    <location>
        <begin position="13"/>
        <end position="22"/>
    </location>
</feature>
<dbReference type="SUPFAM" id="SSF47923">
    <property type="entry name" value="Ypt/Rab-GAP domain of gyp1p"/>
    <property type="match status" value="2"/>
</dbReference>
<evidence type="ECO:0000256" key="1">
    <source>
        <dbReference type="ARBA" id="ARBA00022468"/>
    </source>
</evidence>
<proteinExistence type="predicted"/>
<gene>
    <name evidence="5" type="ORF">G7K_4835-t1</name>
</gene>
<sequence>MTSGEHCIQGRLSAHEEQFHSPDNRQQQIRKAVSDHDIEFLAEVSIKGLRSNEERQIIWPLLAGVRDEDRLLRPSWIDLPPHKDEAQVALDTDRSFVFVREAWSRKRIRSMKVKLNDLIIEVLRRHPILSYFQGFHDICQELLLTLDLPTAVLTAEYIALHNIRDTMLPSIEPTLSYLRLLPSLLLKVDDEVGRHLGTIQPFYALPFFLTWFAHDMRNREALMRLFDLFIPTHPCMPVYMIAATILCRRELLLDISESEPETLHSELGKLPLPFPTEDLIHQAVKMFNQHPPSTLDGYAGTPRSYCLKTFTLSGRTLSHGDELLDKATREGMAMEEPMHRKSHEAGMQNRYMVIAGLLGLATMMFGVYGRRVFEW</sequence>
<accession>A0A0E9NLJ0</accession>
<feature type="domain" description="Rab-GAP TBC" evidence="4">
    <location>
        <begin position="49"/>
        <end position="233"/>
    </location>
</feature>
<dbReference type="PANTHER" id="PTHR20913">
    <property type="entry name" value="TBC1 DOMAIN FAMILY MEMBER 20/GTPASE"/>
    <property type="match status" value="1"/>
</dbReference>
<dbReference type="InterPro" id="IPR035969">
    <property type="entry name" value="Rab-GAP_TBC_sf"/>
</dbReference>
<evidence type="ECO:0000256" key="2">
    <source>
        <dbReference type="SAM" id="MobiDB-lite"/>
    </source>
</evidence>
<dbReference type="STRING" id="698492.A0A0E9NLJ0"/>
<dbReference type="GO" id="GO:0005789">
    <property type="term" value="C:endoplasmic reticulum membrane"/>
    <property type="evidence" value="ECO:0007669"/>
    <property type="project" value="TreeGrafter"/>
</dbReference>
<evidence type="ECO:0000259" key="4">
    <source>
        <dbReference type="PROSITE" id="PS50086"/>
    </source>
</evidence>
<organism evidence="5 6">
    <name type="scientific">Saitoella complicata (strain BCRC 22490 / CBS 7301 / JCM 7358 / NBRC 10748 / NRRL Y-17804)</name>
    <dbReference type="NCBI Taxonomy" id="698492"/>
    <lineage>
        <taxon>Eukaryota</taxon>
        <taxon>Fungi</taxon>
        <taxon>Dikarya</taxon>
        <taxon>Ascomycota</taxon>
        <taxon>Taphrinomycotina</taxon>
        <taxon>Taphrinomycotina incertae sedis</taxon>
        <taxon>Saitoella</taxon>
    </lineage>
</organism>
<keyword evidence="1" id="KW-0343">GTPase activation</keyword>
<keyword evidence="3" id="KW-1133">Transmembrane helix</keyword>
<keyword evidence="6" id="KW-1185">Reference proteome</keyword>
<name>A0A0E9NLJ0_SAICN</name>
<dbReference type="Proteomes" id="UP000033140">
    <property type="component" value="Unassembled WGS sequence"/>
</dbReference>
<dbReference type="InterPro" id="IPR045913">
    <property type="entry name" value="TBC20/Gyp8-like"/>
</dbReference>
<evidence type="ECO:0000313" key="6">
    <source>
        <dbReference type="Proteomes" id="UP000033140"/>
    </source>
</evidence>
<dbReference type="OMA" id="VYMFAQI"/>
<dbReference type="InterPro" id="IPR000195">
    <property type="entry name" value="Rab-GAP-TBC_dom"/>
</dbReference>
<evidence type="ECO:0000313" key="5">
    <source>
        <dbReference type="EMBL" id="GAO50714.1"/>
    </source>
</evidence>
<reference evidence="5 6" key="2">
    <citation type="journal article" date="2014" name="J. Gen. Appl. Microbiol.">
        <title>The early diverging ascomycetous budding yeast Saitoella complicata has three histone deacetylases belonging to the Clr6, Hos2, and Rpd3 lineages.</title>
        <authorList>
            <person name="Nishida H."/>
            <person name="Matsumoto T."/>
            <person name="Kondo S."/>
            <person name="Hamamoto M."/>
            <person name="Yoshikawa H."/>
        </authorList>
    </citation>
    <scope>NUCLEOTIDE SEQUENCE [LARGE SCALE GENOMIC DNA]</scope>
    <source>
        <strain evidence="5 6">NRRL Y-17804</strain>
    </source>
</reference>
<evidence type="ECO:0000256" key="3">
    <source>
        <dbReference type="SAM" id="Phobius"/>
    </source>
</evidence>